<keyword evidence="3" id="KW-0479">Metal-binding</keyword>
<dbReference type="RefSeq" id="WP_243479380.1">
    <property type="nucleotide sequence ID" value="NZ_CP063982.1"/>
</dbReference>
<dbReference type="InterPro" id="IPR041854">
    <property type="entry name" value="BFD-like_2Fe2S-bd_dom_sf"/>
</dbReference>
<evidence type="ECO:0000259" key="9">
    <source>
        <dbReference type="Pfam" id="PF04324"/>
    </source>
</evidence>
<accession>A0ABY4ALN5</accession>
<keyword evidence="6" id="KW-0411">Iron-sulfur</keyword>
<gene>
    <name evidence="10" type="ORF">DHf2319_03330</name>
</gene>
<dbReference type="Proteomes" id="UP000831607">
    <property type="component" value="Chromosome"/>
</dbReference>
<evidence type="ECO:0000256" key="2">
    <source>
        <dbReference type="ARBA" id="ARBA00022714"/>
    </source>
</evidence>
<protein>
    <recommendedName>
        <fullName evidence="7">Bacterioferritin-associated ferredoxin</fullName>
    </recommendedName>
</protein>
<dbReference type="PANTHER" id="PTHR37424:SF1">
    <property type="entry name" value="BACTERIOFERRITIN-ASSOCIATED FERREDOXIN"/>
    <property type="match status" value="1"/>
</dbReference>
<keyword evidence="11" id="KW-1185">Reference proteome</keyword>
<keyword evidence="1" id="KW-0813">Transport</keyword>
<evidence type="ECO:0000256" key="7">
    <source>
        <dbReference type="ARBA" id="ARBA00039386"/>
    </source>
</evidence>
<dbReference type="Pfam" id="PF04324">
    <property type="entry name" value="Fer2_BFD"/>
    <property type="match status" value="1"/>
</dbReference>
<dbReference type="InterPro" id="IPR007419">
    <property type="entry name" value="BFD-like_2Fe2S-bd_dom"/>
</dbReference>
<evidence type="ECO:0000256" key="6">
    <source>
        <dbReference type="ARBA" id="ARBA00023014"/>
    </source>
</evidence>
<evidence type="ECO:0000256" key="5">
    <source>
        <dbReference type="ARBA" id="ARBA00023004"/>
    </source>
</evidence>
<organism evidence="10 11">
    <name type="scientific">Orrella daihaiensis</name>
    <dbReference type="NCBI Taxonomy" id="2782176"/>
    <lineage>
        <taxon>Bacteria</taxon>
        <taxon>Pseudomonadati</taxon>
        <taxon>Pseudomonadota</taxon>
        <taxon>Betaproteobacteria</taxon>
        <taxon>Burkholderiales</taxon>
        <taxon>Alcaligenaceae</taxon>
        <taxon>Orrella</taxon>
    </lineage>
</organism>
<evidence type="ECO:0000256" key="4">
    <source>
        <dbReference type="ARBA" id="ARBA00022982"/>
    </source>
</evidence>
<evidence type="ECO:0000313" key="10">
    <source>
        <dbReference type="EMBL" id="UOD50963.1"/>
    </source>
</evidence>
<evidence type="ECO:0000256" key="3">
    <source>
        <dbReference type="ARBA" id="ARBA00022723"/>
    </source>
</evidence>
<dbReference type="EMBL" id="CP063982">
    <property type="protein sequence ID" value="UOD50963.1"/>
    <property type="molecule type" value="Genomic_DNA"/>
</dbReference>
<dbReference type="InterPro" id="IPR052371">
    <property type="entry name" value="BFD-associated_ferredoxin"/>
</dbReference>
<reference evidence="10 11" key="1">
    <citation type="submission" date="2020-11" db="EMBL/GenBank/DDBJ databases">
        <title>Algicoccus daihaiensis sp.nov., isolated from Daihai Lake in Inner Mongolia.</title>
        <authorList>
            <person name="Kai J."/>
        </authorList>
    </citation>
    <scope>NUCLEOTIDE SEQUENCE [LARGE SCALE GENOMIC DNA]</scope>
    <source>
        <strain evidence="11">f23</strain>
    </source>
</reference>
<keyword evidence="2" id="KW-0001">2Fe-2S</keyword>
<dbReference type="PANTHER" id="PTHR37424">
    <property type="entry name" value="BACTERIOFERRITIN-ASSOCIATED FERREDOXIN"/>
    <property type="match status" value="1"/>
</dbReference>
<name>A0ABY4ALN5_9BURK</name>
<comment type="similarity">
    <text evidence="8">Belongs to the Bfd family.</text>
</comment>
<proteinExistence type="inferred from homology"/>
<feature type="domain" description="BFD-like [2Fe-2S]-binding" evidence="9">
    <location>
        <begin position="2"/>
        <end position="50"/>
    </location>
</feature>
<keyword evidence="5" id="KW-0408">Iron</keyword>
<evidence type="ECO:0000313" key="11">
    <source>
        <dbReference type="Proteomes" id="UP000831607"/>
    </source>
</evidence>
<evidence type="ECO:0000256" key="8">
    <source>
        <dbReference type="ARBA" id="ARBA00046332"/>
    </source>
</evidence>
<sequence length="77" mass="8550">MYVCNCAGITERDIHDAVDRGARSVKDLRRELNVAADCCQCACDVKRCLRERKALIEQVDLSNLSHLGKFSDLGLPA</sequence>
<evidence type="ECO:0000256" key="1">
    <source>
        <dbReference type="ARBA" id="ARBA00022448"/>
    </source>
</evidence>
<dbReference type="Gene3D" id="1.10.10.1100">
    <property type="entry name" value="BFD-like [2Fe-2S]-binding domain"/>
    <property type="match status" value="1"/>
</dbReference>
<keyword evidence="4" id="KW-0249">Electron transport</keyword>